<dbReference type="PANTHER" id="PTHR31449">
    <property type="entry name" value="UPF0598 PROTEIN C8ORF82"/>
    <property type="match status" value="1"/>
</dbReference>
<dbReference type="PANTHER" id="PTHR31449:SF3">
    <property type="entry name" value="UPF0598 PROTEIN C8ORF82"/>
    <property type="match status" value="1"/>
</dbReference>
<evidence type="ECO:0000313" key="4">
    <source>
        <dbReference type="EMBL" id="RHY35418.1"/>
    </source>
</evidence>
<evidence type="ECO:0000256" key="2">
    <source>
        <dbReference type="SAM" id="Coils"/>
    </source>
</evidence>
<feature type="region of interest" description="Disordered" evidence="3">
    <location>
        <begin position="267"/>
        <end position="286"/>
    </location>
</feature>
<evidence type="ECO:0000313" key="5">
    <source>
        <dbReference type="Proteomes" id="UP000285060"/>
    </source>
</evidence>
<reference evidence="4 5" key="1">
    <citation type="submission" date="2018-08" db="EMBL/GenBank/DDBJ databases">
        <title>Aphanomyces genome sequencing and annotation.</title>
        <authorList>
            <person name="Minardi D."/>
            <person name="Oidtmann B."/>
            <person name="Van Der Giezen M."/>
            <person name="Studholme D.J."/>
        </authorList>
    </citation>
    <scope>NUCLEOTIDE SEQUENCE [LARGE SCALE GENOMIC DNA]</scope>
    <source>
        <strain evidence="4 5">NJM0002</strain>
    </source>
</reference>
<protein>
    <submittedName>
        <fullName evidence="4">Uncharacterized protein</fullName>
    </submittedName>
</protein>
<dbReference type="AlphaFoldDB" id="A0A418BB13"/>
<dbReference type="VEuPathDB" id="FungiDB:H310_00482"/>
<accession>A0A418BB13</accession>
<dbReference type="InterPro" id="IPR028108">
    <property type="entry name" value="DUF4505"/>
</dbReference>
<keyword evidence="5" id="KW-1185">Reference proteome</keyword>
<dbReference type="Proteomes" id="UP000285060">
    <property type="component" value="Unassembled WGS sequence"/>
</dbReference>
<organism evidence="4 5">
    <name type="scientific">Aphanomyces invadans</name>
    <dbReference type="NCBI Taxonomy" id="157072"/>
    <lineage>
        <taxon>Eukaryota</taxon>
        <taxon>Sar</taxon>
        <taxon>Stramenopiles</taxon>
        <taxon>Oomycota</taxon>
        <taxon>Saprolegniomycetes</taxon>
        <taxon>Saprolegniales</taxon>
        <taxon>Verrucalvaceae</taxon>
        <taxon>Aphanomyces</taxon>
    </lineage>
</organism>
<proteinExistence type="inferred from homology"/>
<dbReference type="InterPro" id="IPR008979">
    <property type="entry name" value="Galactose-bd-like_sf"/>
</dbReference>
<dbReference type="SUPFAM" id="SSF49785">
    <property type="entry name" value="Galactose-binding domain-like"/>
    <property type="match status" value="1"/>
</dbReference>
<comment type="caution">
    <text evidence="4">The sequence shown here is derived from an EMBL/GenBank/DDBJ whole genome shotgun (WGS) entry which is preliminary data.</text>
</comment>
<evidence type="ECO:0000256" key="3">
    <source>
        <dbReference type="SAM" id="MobiDB-lite"/>
    </source>
</evidence>
<feature type="compositionally biased region" description="Polar residues" evidence="3">
    <location>
        <begin position="269"/>
        <end position="286"/>
    </location>
</feature>
<dbReference type="Pfam" id="PF14956">
    <property type="entry name" value="DUF4505"/>
    <property type="match status" value="1"/>
</dbReference>
<feature type="coiled-coil region" evidence="2">
    <location>
        <begin position="3"/>
        <end position="60"/>
    </location>
</feature>
<dbReference type="VEuPathDB" id="FungiDB:H310_00481"/>
<dbReference type="Gene3D" id="2.60.120.260">
    <property type="entry name" value="Galactose-binding domain-like"/>
    <property type="match status" value="1"/>
</dbReference>
<evidence type="ECO:0000256" key="1">
    <source>
        <dbReference type="ARBA" id="ARBA00006322"/>
    </source>
</evidence>
<gene>
    <name evidence="4" type="ORF">DYB32_000110</name>
</gene>
<dbReference type="EMBL" id="QUSY01000002">
    <property type="protein sequence ID" value="RHY35418.1"/>
    <property type="molecule type" value="Genomic_DNA"/>
</dbReference>
<keyword evidence="2" id="KW-0175">Coiled coil</keyword>
<name>A0A418BB13_9STRA</name>
<sequence>MDDDDLEKEVQALQLQITELNRLLFSTSDNAKRKSLEQQIEELEEEGIALRKKCHDEKELMPVVRAATNARPASARPRRTTLKPVIEDAEVPVAHLTPELARRHFTNIINLDNDAIRDILTPSHNDKFPAMAVIESGVKTFWMSSGMYPQMIRLMLRQTVYIASVEVTCLFVKELVIHCTHSRSVVNPDPIRVTLPPPSWLDSGTHPFLVREGLEWMTGEMDFRTRISHKFKFEGDAVEAIDVRILSGYVDFCLVHGIKVKVDEDLELPTQQEPPTKTTAGTRSNSTPIETSFAACGAHMPRRATVDNDAVGKIRTILIGPCPCCRMLGWMRSGARRLPLLRVRGFSTEAVYAEQLQLKQIKRLGQLFLEDTMPKTIATSLKSHSFLRFFFGQLRPNPNAGKMSSLFHDYSYTSPCGSEMNYIKAADTPFVFSELKADDKGDWTLVTNAGQAVRFDPSHLAMSTATHRLYHWLQTKHVSLFALLRSQVAVEVSQTIDFRENGHHVVQWKGGQVPLTLDTSRPPLTAQHLKILD</sequence>
<comment type="similarity">
    <text evidence="1">Belongs to the UPF0598 family.</text>
</comment>